<proteinExistence type="predicted"/>
<protein>
    <submittedName>
        <fullName evidence="1">Uncharacterized protein</fullName>
    </submittedName>
</protein>
<accession>A0A8S5P6L7</accession>
<dbReference type="EMBL" id="BK015348">
    <property type="protein sequence ID" value="DAE02642.1"/>
    <property type="molecule type" value="Genomic_DNA"/>
</dbReference>
<evidence type="ECO:0000313" key="1">
    <source>
        <dbReference type="EMBL" id="DAE02642.1"/>
    </source>
</evidence>
<sequence length="290" mass="31732">MISFVDAVRKVTTDFVGRMDATQQVMSKEKSALSIYNTEEQKKRLAEFEGIAGQLTEKAKAAAFEKLTTIIERARSFFSVAVTEIDVAEITKLEKIFEIGTPSDFIIDTLINACSGSYWALCFMAEKLNDGTAAGALHAPLRPDVQAYLLVIDEIEAACNSFITTYNGPHTLTQPDNGAAQALLLLGGDTWENWRGRLDSIAPAFATDVTILQGALTANERVLLNTLIQPGRSEADVAARVVKLAGDNKKYESLFLRSQYAPIVAAWLDKKAAEELQKTAAYTPFEKAVK</sequence>
<name>A0A8S5P6L7_9CAUD</name>
<reference evidence="1" key="1">
    <citation type="journal article" date="2021" name="Proc. Natl. Acad. Sci. U.S.A.">
        <title>A Catalog of Tens of Thousands of Viruses from Human Metagenomes Reveals Hidden Associations with Chronic Diseases.</title>
        <authorList>
            <person name="Tisza M.J."/>
            <person name="Buck C.B."/>
        </authorList>
    </citation>
    <scope>NUCLEOTIDE SEQUENCE</scope>
    <source>
        <strain evidence="1">CtTwu10</strain>
    </source>
</reference>
<organism evidence="1">
    <name type="scientific">Siphoviridae sp. ctTwu10</name>
    <dbReference type="NCBI Taxonomy" id="2825525"/>
    <lineage>
        <taxon>Viruses</taxon>
        <taxon>Duplodnaviria</taxon>
        <taxon>Heunggongvirae</taxon>
        <taxon>Uroviricota</taxon>
        <taxon>Caudoviricetes</taxon>
    </lineage>
</organism>